<sequence>MIKVVIIGAGNVATHLYQCFTKSKQLDVIQVYNRNIQHLDFVEDASKKVSALDELKEADLYLIAIKDEAIGELVAKFNPKNGIVAHTSGTQPLHILSKFDNYGVFYPLQTFSKIKPVNFREVPLCLEANSEDNLEFLKKIASIISNQVFEVNSDQRKALHVSAVFVNNFSNHLFTLASDFCKKEELPFDILRPLIKETVDKLENLDPYSAQTGPALRNDKDTISAHLEMLDGDRKKIYTILTESIQNLHGKKL</sequence>
<reference evidence="3" key="1">
    <citation type="submission" date="2021-10" db="EMBL/GenBank/DDBJ databases">
        <title>Gramella sp. ASW11-100T, isolated from marine sediment.</title>
        <authorList>
            <person name="Xia C."/>
        </authorList>
    </citation>
    <scope>NUCLEOTIDE SEQUENCE</scope>
    <source>
        <strain evidence="3">ASW11-100</strain>
    </source>
</reference>
<dbReference type="AlphaFoldDB" id="A0A9X1LHF9"/>
<dbReference type="Gene3D" id="3.40.50.720">
    <property type="entry name" value="NAD(P)-binding Rossmann-like Domain"/>
    <property type="match status" value="1"/>
</dbReference>
<dbReference type="Pfam" id="PF03807">
    <property type="entry name" value="F420_oxidored"/>
    <property type="match status" value="1"/>
</dbReference>
<dbReference type="Pfam" id="PF10728">
    <property type="entry name" value="DUF2520"/>
    <property type="match status" value="1"/>
</dbReference>
<evidence type="ECO:0000259" key="2">
    <source>
        <dbReference type="Pfam" id="PF10728"/>
    </source>
</evidence>
<dbReference type="SUPFAM" id="SSF51735">
    <property type="entry name" value="NAD(P)-binding Rossmann-fold domains"/>
    <property type="match status" value="1"/>
</dbReference>
<keyword evidence="4" id="KW-1185">Reference proteome</keyword>
<dbReference type="SUPFAM" id="SSF48179">
    <property type="entry name" value="6-phosphogluconate dehydrogenase C-terminal domain-like"/>
    <property type="match status" value="1"/>
</dbReference>
<dbReference type="InterPro" id="IPR008927">
    <property type="entry name" value="6-PGluconate_DH-like_C_sf"/>
</dbReference>
<dbReference type="InterPro" id="IPR037108">
    <property type="entry name" value="TM1727-like_C_sf"/>
</dbReference>
<dbReference type="PANTHER" id="PTHR40459:SF1">
    <property type="entry name" value="CONSERVED HYPOTHETICAL ALANINE AND LEUCINE RICH PROTEIN"/>
    <property type="match status" value="1"/>
</dbReference>
<name>A0A9X1LHF9_9FLAO</name>
<feature type="domain" description="DUF2520" evidence="2">
    <location>
        <begin position="122"/>
        <end position="245"/>
    </location>
</feature>
<dbReference type="Gene3D" id="1.10.1040.20">
    <property type="entry name" value="ProC-like, C-terminal domain"/>
    <property type="match status" value="1"/>
</dbReference>
<evidence type="ECO:0000259" key="1">
    <source>
        <dbReference type="Pfam" id="PF03807"/>
    </source>
</evidence>
<dbReference type="EMBL" id="JAJBZG010000001">
    <property type="protein sequence ID" value="MCB7480420.1"/>
    <property type="molecule type" value="Genomic_DNA"/>
</dbReference>
<gene>
    <name evidence="3" type="ORF">LGQ90_04005</name>
</gene>
<dbReference type="Proteomes" id="UP001139414">
    <property type="component" value="Unassembled WGS sequence"/>
</dbReference>
<comment type="caution">
    <text evidence="3">The sequence shown here is derived from an EMBL/GenBank/DDBJ whole genome shotgun (WGS) entry which is preliminary data.</text>
</comment>
<evidence type="ECO:0000313" key="3">
    <source>
        <dbReference type="EMBL" id="MCB7480420.1"/>
    </source>
</evidence>
<protein>
    <submittedName>
        <fullName evidence="3">DUF2520 domain-containing protein</fullName>
    </submittedName>
</protein>
<organism evidence="3 4">
    <name type="scientific">Christiangramia sediminis</name>
    <dbReference type="NCBI Taxonomy" id="2881336"/>
    <lineage>
        <taxon>Bacteria</taxon>
        <taxon>Pseudomonadati</taxon>
        <taxon>Bacteroidota</taxon>
        <taxon>Flavobacteriia</taxon>
        <taxon>Flavobacteriales</taxon>
        <taxon>Flavobacteriaceae</taxon>
        <taxon>Christiangramia</taxon>
    </lineage>
</organism>
<proteinExistence type="predicted"/>
<dbReference type="InterPro" id="IPR018931">
    <property type="entry name" value="DUF2520"/>
</dbReference>
<accession>A0A9X1LHF9</accession>
<dbReference type="InterPro" id="IPR036291">
    <property type="entry name" value="NAD(P)-bd_dom_sf"/>
</dbReference>
<dbReference type="RefSeq" id="WP_229338346.1">
    <property type="nucleotide sequence ID" value="NZ_JAJBZG010000001.1"/>
</dbReference>
<dbReference type="InterPro" id="IPR028939">
    <property type="entry name" value="P5C_Rdtase_cat_N"/>
</dbReference>
<dbReference type="PANTHER" id="PTHR40459">
    <property type="entry name" value="CONSERVED HYPOTHETICAL ALANINE AND LEUCINE RICH PROTEIN"/>
    <property type="match status" value="1"/>
</dbReference>
<feature type="domain" description="Pyrroline-5-carboxylate reductase catalytic N-terminal" evidence="1">
    <location>
        <begin position="3"/>
        <end position="77"/>
    </location>
</feature>
<evidence type="ECO:0000313" key="4">
    <source>
        <dbReference type="Proteomes" id="UP001139414"/>
    </source>
</evidence>